<protein>
    <submittedName>
        <fullName evidence="1">Uncharacterized protein</fullName>
    </submittedName>
</protein>
<dbReference type="Proteomes" id="UP001234297">
    <property type="component" value="Chromosome 11"/>
</dbReference>
<evidence type="ECO:0000313" key="1">
    <source>
        <dbReference type="EMBL" id="KAJ8624154.1"/>
    </source>
</evidence>
<reference evidence="1 2" key="1">
    <citation type="journal article" date="2022" name="Hortic Res">
        <title>A haplotype resolved chromosomal level avocado genome allows analysis of novel avocado genes.</title>
        <authorList>
            <person name="Nath O."/>
            <person name="Fletcher S.J."/>
            <person name="Hayward A."/>
            <person name="Shaw L.M."/>
            <person name="Masouleh A.K."/>
            <person name="Furtado A."/>
            <person name="Henry R.J."/>
            <person name="Mitter N."/>
        </authorList>
    </citation>
    <scope>NUCLEOTIDE SEQUENCE [LARGE SCALE GENOMIC DNA]</scope>
    <source>
        <strain evidence="2">cv. Hass</strain>
    </source>
</reference>
<evidence type="ECO:0000313" key="2">
    <source>
        <dbReference type="Proteomes" id="UP001234297"/>
    </source>
</evidence>
<gene>
    <name evidence="1" type="ORF">MRB53_032684</name>
</gene>
<organism evidence="1 2">
    <name type="scientific">Persea americana</name>
    <name type="common">Avocado</name>
    <dbReference type="NCBI Taxonomy" id="3435"/>
    <lineage>
        <taxon>Eukaryota</taxon>
        <taxon>Viridiplantae</taxon>
        <taxon>Streptophyta</taxon>
        <taxon>Embryophyta</taxon>
        <taxon>Tracheophyta</taxon>
        <taxon>Spermatophyta</taxon>
        <taxon>Magnoliopsida</taxon>
        <taxon>Magnoliidae</taxon>
        <taxon>Laurales</taxon>
        <taxon>Lauraceae</taxon>
        <taxon>Persea</taxon>
    </lineage>
</organism>
<accession>A0ACC2KSJ6</accession>
<keyword evidence="2" id="KW-1185">Reference proteome</keyword>
<sequence>MLSKLLDSRPSPWTSSSWLILFSTCASSRTIHSICVLSATPGPQIYLHVYLCIHQTSTSFSMAELGTSSASTTPSFVISNISNLVSIKVDRHNYLLWRAQFEPLLMSHDLMGFVDGSNPCPEKYQRDKDEKVISMIDPAILNWNRQDQNLLSWIHATLSEHVLSQVVSLRTSHAVWTAIERHFASLYLVHTIELKRQLQSLQKGSLSITNYLLKHKITVDELSAIGHFVDESDQVTHILDGLLEEYDPVVINVTDQTDHVSVAYVHGLLLIMEM</sequence>
<dbReference type="EMBL" id="CM056819">
    <property type="protein sequence ID" value="KAJ8624154.1"/>
    <property type="molecule type" value="Genomic_DNA"/>
</dbReference>
<name>A0ACC2KSJ6_PERAE</name>
<proteinExistence type="predicted"/>
<comment type="caution">
    <text evidence="1">The sequence shown here is derived from an EMBL/GenBank/DDBJ whole genome shotgun (WGS) entry which is preliminary data.</text>
</comment>